<dbReference type="Proteomes" id="UP000812270">
    <property type="component" value="Unassembled WGS sequence"/>
</dbReference>
<feature type="transmembrane region" description="Helical" evidence="6">
    <location>
        <begin position="83"/>
        <end position="105"/>
    </location>
</feature>
<feature type="transmembrane region" description="Helical" evidence="6">
    <location>
        <begin position="301"/>
        <end position="322"/>
    </location>
</feature>
<feature type="transmembrane region" description="Helical" evidence="6">
    <location>
        <begin position="342"/>
        <end position="360"/>
    </location>
</feature>
<accession>A0A9E2SCS7</accession>
<keyword evidence="4 6" id="KW-1133">Transmembrane helix</keyword>
<keyword evidence="5 6" id="KW-0472">Membrane</keyword>
<gene>
    <name evidence="7" type="ORF">KTO63_12900</name>
</gene>
<evidence type="ECO:0000256" key="2">
    <source>
        <dbReference type="ARBA" id="ARBA00022475"/>
    </source>
</evidence>
<keyword evidence="3 6" id="KW-0812">Transmembrane</keyword>
<proteinExistence type="predicted"/>
<comment type="caution">
    <text evidence="7">The sequence shown here is derived from an EMBL/GenBank/DDBJ whole genome shotgun (WGS) entry which is preliminary data.</text>
</comment>
<evidence type="ECO:0000256" key="5">
    <source>
        <dbReference type="ARBA" id="ARBA00023136"/>
    </source>
</evidence>
<dbReference type="PANTHER" id="PTHR30250:SF11">
    <property type="entry name" value="O-ANTIGEN TRANSPORTER-RELATED"/>
    <property type="match status" value="1"/>
</dbReference>
<dbReference type="EMBL" id="JAHSPG010000009">
    <property type="protein sequence ID" value="MBV4358055.1"/>
    <property type="molecule type" value="Genomic_DNA"/>
</dbReference>
<protein>
    <submittedName>
        <fullName evidence="7">Lipopolysaccharide biosynthesis protein</fullName>
    </submittedName>
</protein>
<dbReference type="RefSeq" id="WP_217791721.1">
    <property type="nucleotide sequence ID" value="NZ_JAHSPG010000009.1"/>
</dbReference>
<sequence>MSNIRRQSIISSVLIYMGFAFGAINTYLFARNNFFTTDQFGLTRVILIAGNLFNSFACLALPSVIYKFAPYYKGNLKDKDNDLLSVALVLAFIGFVMTTLVGFIFEPLVIKKFSDKSALFVQYYFLVFPYLFFYLFFNILEAYAWSVKETVISNFLREAGNRISVTILIVLFIVCGFSFSLFIKIFSCLWGISFLGLFFYLMKVGKLHFTFKISRVTKRYWKKMALLMGFVYAGLVITTLSASLDTFTIASYWGIGSVAIYDVSNYISNIISVPQKSVVAISTSYLSEAWRNKDLATIQRIYSRSSINLLLISIFLFTLIWLNYDTVMDILPLNPVYREGKMVVLLFGFKFIVDMGTGVNSQIIGTSTYWRFEFTCGVILLSLIAPLNIVLVKHLGIIGAGYSNLIAYTIYNAIRIVFLWKKFNLQPFTIKTVYALVISLVCYFICYFLFHNMHSWFSLFLTSGVYVALFGAAALYFNLSPDILPVWQTMKKRLGIKQ</sequence>
<feature type="transmembrane region" description="Helical" evidence="6">
    <location>
        <begin position="165"/>
        <end position="183"/>
    </location>
</feature>
<feature type="transmembrane region" description="Helical" evidence="6">
    <location>
        <begin position="225"/>
        <end position="244"/>
    </location>
</feature>
<feature type="transmembrane region" description="Helical" evidence="6">
    <location>
        <begin position="189"/>
        <end position="205"/>
    </location>
</feature>
<reference evidence="7" key="1">
    <citation type="submission" date="2021-06" db="EMBL/GenBank/DDBJ databases">
        <authorList>
            <person name="Huq M.A."/>
        </authorList>
    </citation>
    <scope>NUCLEOTIDE SEQUENCE</scope>
    <source>
        <strain evidence="7">MAH-26</strain>
    </source>
</reference>
<dbReference type="InterPro" id="IPR050833">
    <property type="entry name" value="Poly_Biosynth_Transport"/>
</dbReference>
<keyword evidence="8" id="KW-1185">Reference proteome</keyword>
<dbReference type="AlphaFoldDB" id="A0A9E2SCS7"/>
<name>A0A9E2SCS7_9BACT</name>
<feature type="transmembrane region" description="Helical" evidence="6">
    <location>
        <begin position="432"/>
        <end position="450"/>
    </location>
</feature>
<feature type="transmembrane region" description="Helical" evidence="6">
    <location>
        <begin position="456"/>
        <end position="477"/>
    </location>
</feature>
<keyword evidence="2" id="KW-1003">Cell membrane</keyword>
<feature type="transmembrane region" description="Helical" evidence="6">
    <location>
        <begin position="12"/>
        <end position="30"/>
    </location>
</feature>
<feature type="transmembrane region" description="Helical" evidence="6">
    <location>
        <begin position="125"/>
        <end position="144"/>
    </location>
</feature>
<evidence type="ECO:0000313" key="7">
    <source>
        <dbReference type="EMBL" id="MBV4358055.1"/>
    </source>
</evidence>
<evidence type="ECO:0000256" key="3">
    <source>
        <dbReference type="ARBA" id="ARBA00022692"/>
    </source>
</evidence>
<feature type="transmembrane region" description="Helical" evidence="6">
    <location>
        <begin position="397"/>
        <end position="420"/>
    </location>
</feature>
<feature type="transmembrane region" description="Helical" evidence="6">
    <location>
        <begin position="250"/>
        <end position="267"/>
    </location>
</feature>
<evidence type="ECO:0000256" key="1">
    <source>
        <dbReference type="ARBA" id="ARBA00004651"/>
    </source>
</evidence>
<evidence type="ECO:0000256" key="4">
    <source>
        <dbReference type="ARBA" id="ARBA00022989"/>
    </source>
</evidence>
<evidence type="ECO:0000256" key="6">
    <source>
        <dbReference type="SAM" id="Phobius"/>
    </source>
</evidence>
<evidence type="ECO:0000313" key="8">
    <source>
        <dbReference type="Proteomes" id="UP000812270"/>
    </source>
</evidence>
<feature type="transmembrane region" description="Helical" evidence="6">
    <location>
        <begin position="372"/>
        <end position="391"/>
    </location>
</feature>
<organism evidence="7 8">
    <name type="scientific">Pinibacter aurantiacus</name>
    <dbReference type="NCBI Taxonomy" id="2851599"/>
    <lineage>
        <taxon>Bacteria</taxon>
        <taxon>Pseudomonadati</taxon>
        <taxon>Bacteroidota</taxon>
        <taxon>Chitinophagia</taxon>
        <taxon>Chitinophagales</taxon>
        <taxon>Chitinophagaceae</taxon>
        <taxon>Pinibacter</taxon>
    </lineage>
</organism>
<feature type="transmembrane region" description="Helical" evidence="6">
    <location>
        <begin position="42"/>
        <end position="62"/>
    </location>
</feature>
<comment type="subcellular location">
    <subcellularLocation>
        <location evidence="1">Cell membrane</location>
        <topology evidence="1">Multi-pass membrane protein</topology>
    </subcellularLocation>
</comment>
<dbReference type="PANTHER" id="PTHR30250">
    <property type="entry name" value="PST FAMILY PREDICTED COLANIC ACID TRANSPORTER"/>
    <property type="match status" value="1"/>
</dbReference>
<dbReference type="GO" id="GO:0005886">
    <property type="term" value="C:plasma membrane"/>
    <property type="evidence" value="ECO:0007669"/>
    <property type="project" value="UniProtKB-SubCell"/>
</dbReference>